<dbReference type="Proteomes" id="UP000003980">
    <property type="component" value="Unassembled WGS sequence"/>
</dbReference>
<protein>
    <submittedName>
        <fullName evidence="6">Biotin synthetase-like uncharacterized protein</fullName>
    </submittedName>
</protein>
<evidence type="ECO:0000313" key="7">
    <source>
        <dbReference type="Proteomes" id="UP000003980"/>
    </source>
</evidence>
<dbReference type="InterPro" id="IPR013785">
    <property type="entry name" value="Aldolase_TIM"/>
</dbReference>
<evidence type="ECO:0000313" key="6">
    <source>
        <dbReference type="EMBL" id="EHP68187.1"/>
    </source>
</evidence>
<dbReference type="InterPro" id="IPR007197">
    <property type="entry name" value="rSAM"/>
</dbReference>
<keyword evidence="2" id="KW-0479">Metal-binding</keyword>
<dbReference type="Gene3D" id="3.20.20.70">
    <property type="entry name" value="Aldolase class I"/>
    <property type="match status" value="1"/>
</dbReference>
<reference evidence="6 7" key="1">
    <citation type="submission" date="2012-01" db="EMBL/GenBank/DDBJ databases">
        <title>Improved High-Quality Draft sequence of Metallosphaera yellowstonensis MK1.</title>
        <authorList>
            <consortium name="US DOE Joint Genome Institute"/>
            <person name="Lucas S."/>
            <person name="Han J."/>
            <person name="Cheng J.-F."/>
            <person name="Goodwin L."/>
            <person name="Pitluck S."/>
            <person name="Peters L."/>
            <person name="Teshima H."/>
            <person name="Detter J.C."/>
            <person name="Han C."/>
            <person name="Tapia R."/>
            <person name="Land M."/>
            <person name="Hauser L."/>
            <person name="Kyrpides N."/>
            <person name="Kozubal M."/>
            <person name="Macur R.E."/>
            <person name="Jay Z."/>
            <person name="Inskeep W."/>
            <person name="Woyke T."/>
        </authorList>
    </citation>
    <scope>NUCLEOTIDE SEQUENCE [LARGE SCALE GENOMIC DNA]</scope>
    <source>
        <strain evidence="6 7">MK1</strain>
    </source>
</reference>
<dbReference type="PANTHER" id="PTHR43288:SF2">
    <property type="entry name" value="RADICAL SAM CORE DOMAIN-CONTAINING PROTEIN"/>
    <property type="match status" value="1"/>
</dbReference>
<dbReference type="Pfam" id="PF04055">
    <property type="entry name" value="Radical_SAM"/>
    <property type="match status" value="1"/>
</dbReference>
<dbReference type="CDD" id="cd01335">
    <property type="entry name" value="Radical_SAM"/>
    <property type="match status" value="1"/>
</dbReference>
<dbReference type="eggNOG" id="arCOG05825">
    <property type="taxonomic scope" value="Archaea"/>
</dbReference>
<dbReference type="GO" id="GO:0051536">
    <property type="term" value="F:iron-sulfur cluster binding"/>
    <property type="evidence" value="ECO:0007669"/>
    <property type="project" value="UniProtKB-KW"/>
</dbReference>
<sequence>MIKGFTTRQLFATLSITGGHCSLNCFYCGSKYIASMTEAMTPESFEKAVRRMYRDGARGFLVSGGFDAQGRLPLARYLSVMKALKRELGVIFNVHPGLLDRYTITLMRDAVDMVDYEFAYTKAAFSAKGVRAEREDYIRVLEYLIEEGPEYIVPHIITGMPGDSKEDLKEAITLASSLKPYLLNFLVLVPTPGTPSFKLSVNFDEVLEDITLGSKLMAGKVSLGCMRPYHLKEKLDRAVIERNLVDRIANPHHKVQREFRLPMYDACCSLPEKYLEGFKIEVDN</sequence>
<organism evidence="6 7">
    <name type="scientific">Metallosphaera yellowstonensis MK1</name>
    <dbReference type="NCBI Taxonomy" id="671065"/>
    <lineage>
        <taxon>Archaea</taxon>
        <taxon>Thermoproteota</taxon>
        <taxon>Thermoprotei</taxon>
        <taxon>Sulfolobales</taxon>
        <taxon>Sulfolobaceae</taxon>
        <taxon>Metallosphaera</taxon>
    </lineage>
</organism>
<dbReference type="AlphaFoldDB" id="H2C7R1"/>
<evidence type="ECO:0000256" key="2">
    <source>
        <dbReference type="ARBA" id="ARBA00022723"/>
    </source>
</evidence>
<dbReference type="InterPro" id="IPR058240">
    <property type="entry name" value="rSAM_sf"/>
</dbReference>
<dbReference type="RefSeq" id="WP_009074359.1">
    <property type="nucleotide sequence ID" value="NZ_JH597770.1"/>
</dbReference>
<evidence type="ECO:0000256" key="1">
    <source>
        <dbReference type="ARBA" id="ARBA00022691"/>
    </source>
</evidence>
<proteinExistence type="predicted"/>
<dbReference type="STRING" id="671065.MetMK1DRAFT_00026100"/>
<evidence type="ECO:0000259" key="5">
    <source>
        <dbReference type="PROSITE" id="PS51918"/>
    </source>
</evidence>
<dbReference type="EMBL" id="JH597770">
    <property type="protein sequence ID" value="EHP68187.1"/>
    <property type="molecule type" value="Genomic_DNA"/>
</dbReference>
<dbReference type="PROSITE" id="PS51918">
    <property type="entry name" value="RADICAL_SAM"/>
    <property type="match status" value="1"/>
</dbReference>
<keyword evidence="1" id="KW-0949">S-adenosyl-L-methionine</keyword>
<evidence type="ECO:0000256" key="3">
    <source>
        <dbReference type="ARBA" id="ARBA00023004"/>
    </source>
</evidence>
<dbReference type="GO" id="GO:0046872">
    <property type="term" value="F:metal ion binding"/>
    <property type="evidence" value="ECO:0007669"/>
    <property type="project" value="UniProtKB-KW"/>
</dbReference>
<keyword evidence="3" id="KW-0408">Iron</keyword>
<dbReference type="SFLD" id="SFLDG01113">
    <property type="entry name" value="Uncharacterised_Radical_SAM_Su"/>
    <property type="match status" value="1"/>
</dbReference>
<dbReference type="HOGENOM" id="CLU_067819_1_0_2"/>
<keyword evidence="4" id="KW-0411">Iron-sulfur</keyword>
<dbReference type="InterPro" id="IPR006638">
    <property type="entry name" value="Elp3/MiaA/NifB-like_rSAM"/>
</dbReference>
<dbReference type="PANTHER" id="PTHR43288">
    <property type="entry name" value="BIOTIN SYNTHASE-RELATED PROTEIN, RADICAL SAM SUPERFAMILY"/>
    <property type="match status" value="1"/>
</dbReference>
<dbReference type="OrthoDB" id="35347at2157"/>
<gene>
    <name evidence="6" type="ORF">MetMK1DRAFT_00026100</name>
</gene>
<feature type="domain" description="Radical SAM core" evidence="5">
    <location>
        <begin position="6"/>
        <end position="228"/>
    </location>
</feature>
<evidence type="ECO:0000256" key="4">
    <source>
        <dbReference type="ARBA" id="ARBA00023014"/>
    </source>
</evidence>
<dbReference type="SMART" id="SM00729">
    <property type="entry name" value="Elp3"/>
    <property type="match status" value="1"/>
</dbReference>
<dbReference type="SFLD" id="SFLDS00029">
    <property type="entry name" value="Radical_SAM"/>
    <property type="match status" value="1"/>
</dbReference>
<accession>H2C7R1</accession>
<dbReference type="SUPFAM" id="SSF102114">
    <property type="entry name" value="Radical SAM enzymes"/>
    <property type="match status" value="1"/>
</dbReference>
<name>H2C7R1_9CREN</name>
<dbReference type="GO" id="GO:0003824">
    <property type="term" value="F:catalytic activity"/>
    <property type="evidence" value="ECO:0007669"/>
    <property type="project" value="InterPro"/>
</dbReference>
<keyword evidence="7" id="KW-1185">Reference proteome</keyword>